<dbReference type="Proteomes" id="UP001497522">
    <property type="component" value="Chromosome 15"/>
</dbReference>
<evidence type="ECO:0000313" key="1">
    <source>
        <dbReference type="EMBL" id="CAK9865539.1"/>
    </source>
</evidence>
<evidence type="ECO:0000313" key="2">
    <source>
        <dbReference type="Proteomes" id="UP001497522"/>
    </source>
</evidence>
<dbReference type="EMBL" id="OZ023716">
    <property type="protein sequence ID" value="CAK9865539.1"/>
    <property type="molecule type" value="Genomic_DNA"/>
</dbReference>
<reference evidence="1" key="1">
    <citation type="submission" date="2024-03" db="EMBL/GenBank/DDBJ databases">
        <authorList>
            <consortium name="ELIXIR-Norway"/>
            <consortium name="Elixir Norway"/>
        </authorList>
    </citation>
    <scope>NUCLEOTIDE SEQUENCE</scope>
</reference>
<gene>
    <name evidence="1" type="ORF">CSSPJE1EN2_LOCUS8534</name>
</gene>
<proteinExistence type="predicted"/>
<keyword evidence="2" id="KW-1185">Reference proteome</keyword>
<name>A0ABP1ASG5_9BRYO</name>
<organism evidence="1 2">
    <name type="scientific">Sphagnum jensenii</name>
    <dbReference type="NCBI Taxonomy" id="128206"/>
    <lineage>
        <taxon>Eukaryota</taxon>
        <taxon>Viridiplantae</taxon>
        <taxon>Streptophyta</taxon>
        <taxon>Embryophyta</taxon>
        <taxon>Bryophyta</taxon>
        <taxon>Sphagnophytina</taxon>
        <taxon>Sphagnopsida</taxon>
        <taxon>Sphagnales</taxon>
        <taxon>Sphagnaceae</taxon>
        <taxon>Sphagnum</taxon>
    </lineage>
</organism>
<accession>A0ABP1ASG5</accession>
<protein>
    <submittedName>
        <fullName evidence="1">Uncharacterized protein</fullName>
    </submittedName>
</protein>
<sequence length="87" mass="9347">MQSANRFEEIFAGACDGVANESAELQLVRYNNTDVLVMTTPVARTDIHFTGDQFVLNTVSNELKQMLSGGGSNEDTTAVAWDSTAAC</sequence>